<feature type="transmembrane region" description="Helical" evidence="2">
    <location>
        <begin position="155"/>
        <end position="176"/>
    </location>
</feature>
<feature type="transmembrane region" description="Helical" evidence="2">
    <location>
        <begin position="54"/>
        <end position="75"/>
    </location>
</feature>
<keyword evidence="4" id="KW-1185">Reference proteome</keyword>
<gene>
    <name evidence="3" type="ORF">C2869_21810</name>
</gene>
<comment type="similarity">
    <text evidence="1">Belongs to the sodium:galactoside symporter (TC 2.A.2) family.</text>
</comment>
<dbReference type="SUPFAM" id="SSF103473">
    <property type="entry name" value="MFS general substrate transporter"/>
    <property type="match status" value="1"/>
</dbReference>
<evidence type="ECO:0000256" key="2">
    <source>
        <dbReference type="SAM" id="Phobius"/>
    </source>
</evidence>
<dbReference type="PANTHER" id="PTHR11328">
    <property type="entry name" value="MAJOR FACILITATOR SUPERFAMILY DOMAIN-CONTAINING PROTEIN"/>
    <property type="match status" value="1"/>
</dbReference>
<feature type="transmembrane region" description="Helical" evidence="2">
    <location>
        <begin position="188"/>
        <end position="211"/>
    </location>
</feature>
<dbReference type="AlphaFoldDB" id="A0A2S0VY91"/>
<dbReference type="Pfam" id="PF13347">
    <property type="entry name" value="MFS_2"/>
    <property type="match status" value="1"/>
</dbReference>
<dbReference type="GO" id="GO:0006814">
    <property type="term" value="P:sodium ion transport"/>
    <property type="evidence" value="ECO:0007669"/>
    <property type="project" value="InterPro"/>
</dbReference>
<dbReference type="Proteomes" id="UP000244441">
    <property type="component" value="Plasmid unnamed1"/>
</dbReference>
<dbReference type="Gene3D" id="1.20.1250.20">
    <property type="entry name" value="MFS general substrate transporter like domains"/>
    <property type="match status" value="1"/>
</dbReference>
<feature type="transmembrane region" description="Helical" evidence="2">
    <location>
        <begin position="381"/>
        <end position="399"/>
    </location>
</feature>
<accession>A0A2S0VY91</accession>
<feature type="transmembrane region" description="Helical" evidence="2">
    <location>
        <begin position="236"/>
        <end position="262"/>
    </location>
</feature>
<feature type="transmembrane region" description="Helical" evidence="2">
    <location>
        <begin position="411"/>
        <end position="433"/>
    </location>
</feature>
<feature type="transmembrane region" description="Helical" evidence="2">
    <location>
        <begin position="303"/>
        <end position="322"/>
    </location>
</feature>
<dbReference type="GO" id="GO:0005886">
    <property type="term" value="C:plasma membrane"/>
    <property type="evidence" value="ECO:0007669"/>
    <property type="project" value="TreeGrafter"/>
</dbReference>
<dbReference type="NCBIfam" id="TIGR00792">
    <property type="entry name" value="gph"/>
    <property type="match status" value="1"/>
</dbReference>
<geneLocation type="plasmid" evidence="3">
    <name>unnamed1</name>
</geneLocation>
<dbReference type="RefSeq" id="WP_108605180.1">
    <property type="nucleotide sequence ID" value="NZ_CP026605.1"/>
</dbReference>
<evidence type="ECO:0000256" key="1">
    <source>
        <dbReference type="ARBA" id="ARBA00009617"/>
    </source>
</evidence>
<proteinExistence type="inferred from homology"/>
<feature type="transmembrane region" description="Helical" evidence="2">
    <location>
        <begin position="87"/>
        <end position="104"/>
    </location>
</feature>
<keyword evidence="2" id="KW-0812">Transmembrane</keyword>
<organism evidence="3 4">
    <name type="scientific">Saccharobesus litoralis</name>
    <dbReference type="NCBI Taxonomy" id="2172099"/>
    <lineage>
        <taxon>Bacteria</taxon>
        <taxon>Pseudomonadati</taxon>
        <taxon>Pseudomonadota</taxon>
        <taxon>Gammaproteobacteria</taxon>
        <taxon>Alteromonadales</taxon>
        <taxon>Alteromonadaceae</taxon>
        <taxon>Saccharobesus</taxon>
    </lineage>
</organism>
<dbReference type="InterPro" id="IPR036259">
    <property type="entry name" value="MFS_trans_sf"/>
</dbReference>
<dbReference type="OrthoDB" id="181905at2"/>
<evidence type="ECO:0000313" key="4">
    <source>
        <dbReference type="Proteomes" id="UP000244441"/>
    </source>
</evidence>
<dbReference type="GO" id="GO:0008643">
    <property type="term" value="P:carbohydrate transport"/>
    <property type="evidence" value="ECO:0007669"/>
    <property type="project" value="InterPro"/>
</dbReference>
<evidence type="ECO:0000313" key="3">
    <source>
        <dbReference type="EMBL" id="AWB69142.1"/>
    </source>
</evidence>
<dbReference type="KEGG" id="cate:C2869_21810"/>
<dbReference type="PANTHER" id="PTHR11328:SF24">
    <property type="entry name" value="MAJOR FACILITATOR SUPERFAMILY (MFS) PROFILE DOMAIN-CONTAINING PROTEIN"/>
    <property type="match status" value="1"/>
</dbReference>
<sequence length="457" mass="50976">MKVEHGSSAGELQTREKIGYGAGDFAINVAYASMMLLITYFYTDIYQLDPVDLGFMFVAVRIVDALLTPIMGFLTDNWQTRWGRYRHYFVLLAIPFAISIVLTFTTPDLSYTGKLIWAYASYGFFSLMFTAITIPYISILGVMTADRNERLSASGFRLFLAKLAALIVVICVPIITTSSWMQGNLQSGYQWVMAFMACVAALCLCFCFATVKERISFANIQINLLQQFKLVVRNRLLMLLAMSCVVSTMGFMMRGAMAIYFAKYYLDLSSLGQSLFLVTNVSASILAMMASTWITKRYSKIKLFYKSQLLAGLVSLAMFVLVSPEWVWLAFVLFFILSFVVDLHAPVFWAAIADAVDYGEQVQGTRIVGASYCLISMSQKIAIGLSGALVGLGLGYFGYQSADVGLQPATTQGILILFAIVPAVFHIMVGMIMKRYRLLQRHESRLAKALVKKRLVV</sequence>
<dbReference type="CDD" id="cd17332">
    <property type="entry name" value="MFS_MelB_like"/>
    <property type="match status" value="1"/>
</dbReference>
<feature type="transmembrane region" description="Helical" evidence="2">
    <location>
        <begin position="116"/>
        <end position="143"/>
    </location>
</feature>
<keyword evidence="3" id="KW-0614">Plasmid</keyword>
<dbReference type="GO" id="GO:0015293">
    <property type="term" value="F:symporter activity"/>
    <property type="evidence" value="ECO:0007669"/>
    <property type="project" value="InterPro"/>
</dbReference>
<dbReference type="InterPro" id="IPR039672">
    <property type="entry name" value="MFS_2"/>
</dbReference>
<feature type="transmembrane region" description="Helical" evidence="2">
    <location>
        <begin position="21"/>
        <end position="42"/>
    </location>
</feature>
<dbReference type="EMBL" id="CP026605">
    <property type="protein sequence ID" value="AWB69142.1"/>
    <property type="molecule type" value="Genomic_DNA"/>
</dbReference>
<protein>
    <submittedName>
        <fullName evidence="3">MFS transporter</fullName>
    </submittedName>
</protein>
<reference evidence="3 4" key="1">
    <citation type="submission" date="2018-01" db="EMBL/GenBank/DDBJ databases">
        <title>Genome sequence of a Cantenovulum-like bacteria.</title>
        <authorList>
            <person name="Tan W.R."/>
            <person name="Lau N.-S."/>
            <person name="Go F."/>
            <person name="Amirul A.-A.A."/>
        </authorList>
    </citation>
    <scope>NUCLEOTIDE SEQUENCE [LARGE SCALE GENOMIC DNA]</scope>
    <source>
        <strain evidence="3 4">CCB-QB4</strain>
        <plasmid evidence="4">Plasmid unnamed1</plasmid>
    </source>
</reference>
<keyword evidence="2" id="KW-1133">Transmembrane helix</keyword>
<name>A0A2S0VY91_9ALTE</name>
<keyword evidence="2" id="KW-0472">Membrane</keyword>
<feature type="transmembrane region" description="Helical" evidence="2">
    <location>
        <begin position="328"/>
        <end position="352"/>
    </location>
</feature>
<feature type="transmembrane region" description="Helical" evidence="2">
    <location>
        <begin position="274"/>
        <end position="294"/>
    </location>
</feature>
<dbReference type="InterPro" id="IPR001927">
    <property type="entry name" value="Na/Gal_symport"/>
</dbReference>